<dbReference type="AlphaFoldDB" id="A0AAE1NJN7"/>
<evidence type="ECO:0000313" key="2">
    <source>
        <dbReference type="Proteomes" id="UP001292094"/>
    </source>
</evidence>
<dbReference type="EMBL" id="JAWZYT010005488">
    <property type="protein sequence ID" value="KAK4290410.1"/>
    <property type="molecule type" value="Genomic_DNA"/>
</dbReference>
<accession>A0AAE1NJN7</accession>
<name>A0AAE1NJN7_9EUCA</name>
<organism evidence="1 2">
    <name type="scientific">Petrolisthes manimaculis</name>
    <dbReference type="NCBI Taxonomy" id="1843537"/>
    <lineage>
        <taxon>Eukaryota</taxon>
        <taxon>Metazoa</taxon>
        <taxon>Ecdysozoa</taxon>
        <taxon>Arthropoda</taxon>
        <taxon>Crustacea</taxon>
        <taxon>Multicrustacea</taxon>
        <taxon>Malacostraca</taxon>
        <taxon>Eumalacostraca</taxon>
        <taxon>Eucarida</taxon>
        <taxon>Decapoda</taxon>
        <taxon>Pleocyemata</taxon>
        <taxon>Anomura</taxon>
        <taxon>Galatheoidea</taxon>
        <taxon>Porcellanidae</taxon>
        <taxon>Petrolisthes</taxon>
    </lineage>
</organism>
<dbReference type="Proteomes" id="UP001292094">
    <property type="component" value="Unassembled WGS sequence"/>
</dbReference>
<proteinExistence type="predicted"/>
<comment type="caution">
    <text evidence="1">The sequence shown here is derived from an EMBL/GenBank/DDBJ whole genome shotgun (WGS) entry which is preliminary data.</text>
</comment>
<keyword evidence="2" id="KW-1185">Reference proteome</keyword>
<gene>
    <name evidence="1" type="ORF">Pmani_036683</name>
</gene>
<protein>
    <submittedName>
        <fullName evidence="1">Uncharacterized protein</fullName>
    </submittedName>
</protein>
<evidence type="ECO:0000313" key="1">
    <source>
        <dbReference type="EMBL" id="KAK4290410.1"/>
    </source>
</evidence>
<reference evidence="1" key="1">
    <citation type="submission" date="2023-11" db="EMBL/GenBank/DDBJ databases">
        <title>Genome assemblies of two species of porcelain crab, Petrolisthes cinctipes and Petrolisthes manimaculis (Anomura: Porcellanidae).</title>
        <authorList>
            <person name="Angst P."/>
        </authorList>
    </citation>
    <scope>NUCLEOTIDE SEQUENCE</scope>
    <source>
        <strain evidence="1">PB745_02</strain>
        <tissue evidence="1">Gill</tissue>
    </source>
</reference>
<sequence>MVVLLLVGVWGKESQKMQDKVAVQESTDAGLPVQEKLETKKVEEEAEIEEDAPIGLGPTLKIPQLVDIPVGVGMAREMGMRLGGMEIDTRTLMRVNVSTN</sequence>